<dbReference type="EMBL" id="CAAALY010252434">
    <property type="protein sequence ID" value="VEL36516.1"/>
    <property type="molecule type" value="Genomic_DNA"/>
</dbReference>
<proteinExistence type="predicted"/>
<keyword evidence="2" id="KW-1185">Reference proteome</keyword>
<accession>A0A448XHC3</accession>
<sequence>MLIPFIDDALLSSKLRPLFEKLSPADRARNSHRYHLIWHGLRTPRSSSAFALETSAALEFEALAPPESRLPPNLTLIQPKLLSFNYYRTRIAQIDAFRDLYAFVKSSTIDPSFSSLHRLQITCEMKQISVQSDRGRDTFPDVLPASSVSLAILSTTLQLVRDKFSRSFDLLSAEQSWYLSFLPGLITDPTSSYHAVTPNFLLA</sequence>
<dbReference type="Proteomes" id="UP000784294">
    <property type="component" value="Unassembled WGS sequence"/>
</dbReference>
<name>A0A448XHC3_9PLAT</name>
<evidence type="ECO:0000313" key="1">
    <source>
        <dbReference type="EMBL" id="VEL36516.1"/>
    </source>
</evidence>
<evidence type="ECO:0000313" key="2">
    <source>
        <dbReference type="Proteomes" id="UP000784294"/>
    </source>
</evidence>
<gene>
    <name evidence="1" type="ORF">PXEA_LOCUS29956</name>
</gene>
<dbReference type="AlphaFoldDB" id="A0A448XHC3"/>
<comment type="caution">
    <text evidence="1">The sequence shown here is derived from an EMBL/GenBank/DDBJ whole genome shotgun (WGS) entry which is preliminary data.</text>
</comment>
<protein>
    <submittedName>
        <fullName evidence="1">Uncharacterized protein</fullName>
    </submittedName>
</protein>
<reference evidence="1" key="1">
    <citation type="submission" date="2018-11" db="EMBL/GenBank/DDBJ databases">
        <authorList>
            <consortium name="Pathogen Informatics"/>
        </authorList>
    </citation>
    <scope>NUCLEOTIDE SEQUENCE</scope>
</reference>
<organism evidence="1 2">
    <name type="scientific">Protopolystoma xenopodis</name>
    <dbReference type="NCBI Taxonomy" id="117903"/>
    <lineage>
        <taxon>Eukaryota</taxon>
        <taxon>Metazoa</taxon>
        <taxon>Spiralia</taxon>
        <taxon>Lophotrochozoa</taxon>
        <taxon>Platyhelminthes</taxon>
        <taxon>Monogenea</taxon>
        <taxon>Polyopisthocotylea</taxon>
        <taxon>Polystomatidea</taxon>
        <taxon>Polystomatidae</taxon>
        <taxon>Protopolystoma</taxon>
    </lineage>
</organism>